<accession>G0S997</accession>
<dbReference type="Pfam" id="PF12828">
    <property type="entry name" value="PXB"/>
    <property type="match status" value="1"/>
</dbReference>
<gene>
    <name evidence="4" type="ORF">CTHT_0045050</name>
</gene>
<name>G0S997_CHATD</name>
<dbReference type="Pfam" id="PF12825">
    <property type="entry name" value="DUF3818"/>
    <property type="match status" value="2"/>
</dbReference>
<reference evidence="4 5" key="1">
    <citation type="journal article" date="2011" name="Cell">
        <title>Insight into structure and assembly of the nuclear pore complex by utilizing the genome of a eukaryotic thermophile.</title>
        <authorList>
            <person name="Amlacher S."/>
            <person name="Sarges P."/>
            <person name="Flemming D."/>
            <person name="van Noort V."/>
            <person name="Kunze R."/>
            <person name="Devos D.P."/>
            <person name="Arumugam M."/>
            <person name="Bork P."/>
            <person name="Hurt E."/>
        </authorList>
    </citation>
    <scope>NUCLEOTIDE SEQUENCE [LARGE SCALE GENOMIC DNA]</scope>
    <source>
        <strain evidence="5">DSM 1495 / CBS 144.50 / IMI 039719</strain>
    </source>
</reference>
<organism evidence="5">
    <name type="scientific">Chaetomium thermophilum (strain DSM 1495 / CBS 144.50 / IMI 039719)</name>
    <name type="common">Thermochaetoides thermophila</name>
    <dbReference type="NCBI Taxonomy" id="759272"/>
    <lineage>
        <taxon>Eukaryota</taxon>
        <taxon>Fungi</taxon>
        <taxon>Dikarya</taxon>
        <taxon>Ascomycota</taxon>
        <taxon>Pezizomycotina</taxon>
        <taxon>Sordariomycetes</taxon>
        <taxon>Sordariomycetidae</taxon>
        <taxon>Sordariales</taxon>
        <taxon>Chaetomiaceae</taxon>
        <taxon>Thermochaetoides</taxon>
    </lineage>
</organism>
<feature type="region of interest" description="Disordered" evidence="1">
    <location>
        <begin position="610"/>
        <end position="675"/>
    </location>
</feature>
<sequence>MSLTSGSLSFSAQHSLPADQPTLVRCLYPSSLAGASKTTLHALFDILSHHETYREVRSFREPETISHYGHPFTLRNTKASWTASHATDSSAPLFAGVFRSIVLTIPGIRDLPGEFWNVRLQGILEKFAEVGLSESYDKCTVSTRKTLATAASAIHGVVSRGVLGGVAKGPRRDLHGHYERSKAEDLEKAWEDVVHELLYGDLIDELFAFATETENLEEHSPAVHAAADYIILHLASLIHHVVVLSPDGPYIIRLLEGVHKLLPYTMIKKILRIGNAATMVQGMMRLLLAKVSVGALSNWVGLTQNAKDGMNLLQSFDHRKITERIEKETGGDSPPQECLDALKRYAARPREEHEFIRNLSMENSTSMVATILGFTNPDFLSALSEAQHSRCHQYFAELIITRDLEEIINILCRQTPDLFTQALKDIVATFDPIIREVHEHIDLREYVSATESFLTDFINLSKGTPATSSRLSSFAAAFRKSDTVKARTPSVEDYVDLLRRNKHIIYRWVHQVAARCPTIRDEFHAWAKESAKVFQRATKEASSSPINPENEHEGAGALSNGLQNLWLSLPPDTRSNILPSIDAHAKYLAELKQLSRARMQRILDNIHSISPTPSPVNSQFSATVSCSHPSLSESPQTSTPLSGSPCDTSTSYTSSHTFPVSRSNSPLRLTSTGSHTGPGMYLSRWENLLNTTPIGPATARGPIRSGREVRPKPVVGDVWEMAGEPKPPDVEKVVVALEEGFRRLVGSKMKGRGDLGLKT</sequence>
<dbReference type="InterPro" id="IPR024554">
    <property type="entry name" value="LEC1-like_C"/>
</dbReference>
<dbReference type="HOGENOM" id="CLU_024451_0_0_1"/>
<evidence type="ECO:0000259" key="3">
    <source>
        <dbReference type="Pfam" id="PF12828"/>
    </source>
</evidence>
<evidence type="ECO:0000259" key="2">
    <source>
        <dbReference type="Pfam" id="PF12825"/>
    </source>
</evidence>
<dbReference type="GO" id="GO:0035091">
    <property type="term" value="F:phosphatidylinositol binding"/>
    <property type="evidence" value="ECO:0007669"/>
    <property type="project" value="TreeGrafter"/>
</dbReference>
<dbReference type="KEGG" id="cthr:CTHT_0045050"/>
<dbReference type="InterPro" id="IPR047168">
    <property type="entry name" value="LEC1-like"/>
</dbReference>
<dbReference type="eggNOG" id="ENOG502R4GW">
    <property type="taxonomic scope" value="Eukaryota"/>
</dbReference>
<feature type="domain" description="PX" evidence="2">
    <location>
        <begin position="389"/>
        <end position="535"/>
    </location>
</feature>
<protein>
    <submittedName>
        <fullName evidence="4">Uncharacterized protein</fullName>
    </submittedName>
</protein>
<dbReference type="OrthoDB" id="2117459at2759"/>
<evidence type="ECO:0000313" key="4">
    <source>
        <dbReference type="EMBL" id="EGS20008.1"/>
    </source>
</evidence>
<proteinExistence type="predicted"/>
<dbReference type="EMBL" id="GL988043">
    <property type="protein sequence ID" value="EGS20008.1"/>
    <property type="molecule type" value="Genomic_DNA"/>
</dbReference>
<dbReference type="PANTHER" id="PTHR47185">
    <property type="entry name" value="PX DOMAIN-CONTAINING PROTEIN YPR097W"/>
    <property type="match status" value="1"/>
</dbReference>
<dbReference type="PANTHER" id="PTHR47185:SF2">
    <property type="entry name" value="FUNGAL PROTEIN"/>
    <property type="match status" value="1"/>
</dbReference>
<dbReference type="OMA" id="MINGMMR"/>
<evidence type="ECO:0000313" key="5">
    <source>
        <dbReference type="Proteomes" id="UP000008066"/>
    </source>
</evidence>
<keyword evidence="5" id="KW-1185">Reference proteome</keyword>
<dbReference type="InterPro" id="IPR024555">
    <property type="entry name" value="PX-associated"/>
</dbReference>
<evidence type="ECO:0000256" key="1">
    <source>
        <dbReference type="SAM" id="MobiDB-lite"/>
    </source>
</evidence>
<dbReference type="GeneID" id="18258543"/>
<dbReference type="RefSeq" id="XP_006694893.1">
    <property type="nucleotide sequence ID" value="XM_006694830.1"/>
</dbReference>
<feature type="domain" description="PX-associated" evidence="3">
    <location>
        <begin position="37"/>
        <end position="160"/>
    </location>
</feature>
<feature type="domain" description="PX" evidence="2">
    <location>
        <begin position="204"/>
        <end position="385"/>
    </location>
</feature>
<dbReference type="AlphaFoldDB" id="G0S997"/>
<dbReference type="Proteomes" id="UP000008066">
    <property type="component" value="Unassembled WGS sequence"/>
</dbReference>
<dbReference type="STRING" id="759272.G0S997"/>